<dbReference type="SUPFAM" id="SSF56935">
    <property type="entry name" value="Porins"/>
    <property type="match status" value="1"/>
</dbReference>
<protein>
    <recommendedName>
        <fullName evidence="4">Porin</fullName>
    </recommendedName>
</protein>
<evidence type="ECO:0008006" key="4">
    <source>
        <dbReference type="Google" id="ProtNLM"/>
    </source>
</evidence>
<evidence type="ECO:0000313" key="3">
    <source>
        <dbReference type="Proteomes" id="UP000564677"/>
    </source>
</evidence>
<accession>A0A7X5V0K3</accession>
<proteinExistence type="predicted"/>
<keyword evidence="3" id="KW-1185">Reference proteome</keyword>
<evidence type="ECO:0000313" key="2">
    <source>
        <dbReference type="EMBL" id="NIJ65689.1"/>
    </source>
</evidence>
<keyword evidence="1" id="KW-0732">Signal</keyword>
<evidence type="ECO:0000256" key="1">
    <source>
        <dbReference type="SAM" id="SignalP"/>
    </source>
</evidence>
<feature type="signal peptide" evidence="1">
    <location>
        <begin position="1"/>
        <end position="30"/>
    </location>
</feature>
<sequence length="246" mass="25740">MTMRVGRTRTGIALGALCAAGLLLAPAIQAQTSRVDRVAPAKRAAVPARGGIGIFTPAAADPKLAAVLARSGLPEGSFRFTPAEARGSSRGVTVAVRASSSRAVRSRDVAHDVAVAAAAPVNLAPISYNLGVSVGWKRLAVSGDVTRVELVDQPGSRERADIGVSYTGKRLSGRLSASADRPLANTPVLIGDKPSYSIDLGGSYSLTRNLDVTAGVRYRSEEDRLPKLNESRRDSQAVYVGTAFRF</sequence>
<feature type="chain" id="PRO_5030581315" description="Porin" evidence="1">
    <location>
        <begin position="31"/>
        <end position="246"/>
    </location>
</feature>
<reference evidence="2 3" key="1">
    <citation type="submission" date="2020-03" db="EMBL/GenBank/DDBJ databases">
        <title>Genomic Encyclopedia of Type Strains, Phase IV (KMG-IV): sequencing the most valuable type-strain genomes for metagenomic binning, comparative biology and taxonomic classification.</title>
        <authorList>
            <person name="Goeker M."/>
        </authorList>
    </citation>
    <scope>NUCLEOTIDE SEQUENCE [LARGE SCALE GENOMIC DNA]</scope>
    <source>
        <strain evidence="2 3">DSM 4733</strain>
    </source>
</reference>
<dbReference type="Proteomes" id="UP000564677">
    <property type="component" value="Unassembled WGS sequence"/>
</dbReference>
<name>A0A7X5V0K3_9SPHN</name>
<dbReference type="AlphaFoldDB" id="A0A7X5V0K3"/>
<organism evidence="2 3">
    <name type="scientific">Sphingomonas leidyi</name>
    <dbReference type="NCBI Taxonomy" id="68569"/>
    <lineage>
        <taxon>Bacteria</taxon>
        <taxon>Pseudomonadati</taxon>
        <taxon>Pseudomonadota</taxon>
        <taxon>Alphaproteobacteria</taxon>
        <taxon>Sphingomonadales</taxon>
        <taxon>Sphingomonadaceae</taxon>
        <taxon>Sphingomonas</taxon>
    </lineage>
</organism>
<comment type="caution">
    <text evidence="2">The sequence shown here is derived from an EMBL/GenBank/DDBJ whole genome shotgun (WGS) entry which is preliminary data.</text>
</comment>
<dbReference type="EMBL" id="JAASQV010000002">
    <property type="protein sequence ID" value="NIJ65689.1"/>
    <property type="molecule type" value="Genomic_DNA"/>
</dbReference>
<gene>
    <name evidence="2" type="ORF">FHR20_002651</name>
</gene>